<evidence type="ECO:0000313" key="2">
    <source>
        <dbReference type="EMBL" id="KTT67797.1"/>
    </source>
</evidence>
<reference evidence="2 3" key="1">
    <citation type="journal article" date="2016" name="Front. Microbiol.">
        <title>Genomic Resource of Rice Seed Associated Bacteria.</title>
        <authorList>
            <person name="Midha S."/>
            <person name="Bansal K."/>
            <person name="Sharma S."/>
            <person name="Kumar N."/>
            <person name="Patil P.P."/>
            <person name="Chaudhry V."/>
            <person name="Patil P.B."/>
        </authorList>
    </citation>
    <scope>NUCLEOTIDE SEQUENCE [LARGE SCALE GENOMIC DNA]</scope>
    <source>
        <strain evidence="2 3">NS334</strain>
    </source>
</reference>
<gene>
    <name evidence="2" type="ORF">NS334_16490</name>
</gene>
<accession>A0A147HSK0</accession>
<feature type="region of interest" description="Disordered" evidence="1">
    <location>
        <begin position="1"/>
        <end position="22"/>
    </location>
</feature>
<dbReference type="EMBL" id="LDTB01000152">
    <property type="protein sequence ID" value="KTT67797.1"/>
    <property type="molecule type" value="Genomic_DNA"/>
</dbReference>
<evidence type="ECO:0000256" key="1">
    <source>
        <dbReference type="SAM" id="MobiDB-lite"/>
    </source>
</evidence>
<sequence length="80" mass="8315">MAIARYSPSESTTRGNAPIDSLITSPPGVITDHAVLASASPPFSLTSLSVMTAARWVTVTSVTLPAATRMSERNTELASP</sequence>
<comment type="caution">
    <text evidence="2">The sequence shown here is derived from an EMBL/GenBank/DDBJ whole genome shotgun (WGS) entry which is preliminary data.</text>
</comment>
<protein>
    <submittedName>
        <fullName evidence="2">Uncharacterized protein</fullName>
    </submittedName>
</protein>
<organism evidence="2 3">
    <name type="scientific">Sphingomonas endophytica</name>
    <dbReference type="NCBI Taxonomy" id="869719"/>
    <lineage>
        <taxon>Bacteria</taxon>
        <taxon>Pseudomonadati</taxon>
        <taxon>Pseudomonadota</taxon>
        <taxon>Alphaproteobacteria</taxon>
        <taxon>Sphingomonadales</taxon>
        <taxon>Sphingomonadaceae</taxon>
        <taxon>Sphingomonas</taxon>
    </lineage>
</organism>
<proteinExistence type="predicted"/>
<name>A0A147HSK0_9SPHN</name>
<dbReference type="Proteomes" id="UP000074310">
    <property type="component" value="Unassembled WGS sequence"/>
</dbReference>
<keyword evidence="3" id="KW-1185">Reference proteome</keyword>
<dbReference type="AlphaFoldDB" id="A0A147HSK0"/>
<evidence type="ECO:0000313" key="3">
    <source>
        <dbReference type="Proteomes" id="UP000074310"/>
    </source>
</evidence>